<dbReference type="SUPFAM" id="SSF53448">
    <property type="entry name" value="Nucleotide-diphospho-sugar transferases"/>
    <property type="match status" value="1"/>
</dbReference>
<evidence type="ECO:0000313" key="2">
    <source>
        <dbReference type="EMBL" id="PCJ27279.1"/>
    </source>
</evidence>
<dbReference type="InterPro" id="IPR029044">
    <property type="entry name" value="Nucleotide-diphossugar_trans"/>
</dbReference>
<evidence type="ECO:0000259" key="1">
    <source>
        <dbReference type="Pfam" id="PF00535"/>
    </source>
</evidence>
<feature type="domain" description="Glycosyltransferase 2-like" evidence="1">
    <location>
        <begin position="1"/>
        <end position="127"/>
    </location>
</feature>
<name>A0A2A5B6X0_9GAMM</name>
<keyword evidence="2" id="KW-0808">Transferase</keyword>
<gene>
    <name evidence="2" type="ORF">COA96_03590</name>
</gene>
<dbReference type="InterPro" id="IPR001173">
    <property type="entry name" value="Glyco_trans_2-like"/>
</dbReference>
<dbReference type="PANTHER" id="PTHR22916:SF3">
    <property type="entry name" value="UDP-GLCNAC:BETAGAL BETA-1,3-N-ACETYLGLUCOSAMINYLTRANSFERASE-LIKE PROTEIN 1"/>
    <property type="match status" value="1"/>
</dbReference>
<protein>
    <submittedName>
        <fullName evidence="2">Glycosyl transferase</fullName>
    </submittedName>
</protein>
<dbReference type="GO" id="GO:0016758">
    <property type="term" value="F:hexosyltransferase activity"/>
    <property type="evidence" value="ECO:0007669"/>
    <property type="project" value="UniProtKB-ARBA"/>
</dbReference>
<evidence type="ECO:0000313" key="3">
    <source>
        <dbReference type="Proteomes" id="UP000218327"/>
    </source>
</evidence>
<proteinExistence type="predicted"/>
<dbReference type="Pfam" id="PF00535">
    <property type="entry name" value="Glycos_transf_2"/>
    <property type="match status" value="1"/>
</dbReference>
<sequence length="239" mass="27320">MPAYNASQYLLRSANSAFEQTYSNWELLIVDDASTDNTLLIAEQLAARDSRVTVLRQINNQGVAQARNLALDSAQGKYIAFLDSDDLWHPEKLQKQVQFMESSDTLICYAAYQRIDENGEKMGQVWPPTQLSYHTLLKSNFIGNLTGIYNADSLGKQYFTKLKHEDYVAWLALVKKAGLARSINEILGSYRVYAGSTSSNKLKTIAWQWRIYRIGESLGLIRSCWLMFCYAYHAIYKRL</sequence>
<comment type="caution">
    <text evidence="2">The sequence shown here is derived from an EMBL/GenBank/DDBJ whole genome shotgun (WGS) entry which is preliminary data.</text>
</comment>
<dbReference type="AlphaFoldDB" id="A0A2A5B6X0"/>
<accession>A0A2A5B6X0</accession>
<dbReference type="Gene3D" id="3.90.550.10">
    <property type="entry name" value="Spore Coat Polysaccharide Biosynthesis Protein SpsA, Chain A"/>
    <property type="match status" value="1"/>
</dbReference>
<reference evidence="3" key="1">
    <citation type="submission" date="2017-08" db="EMBL/GenBank/DDBJ databases">
        <title>A dynamic microbial community with high functional redundancy inhabits the cold, oxic subseafloor aquifer.</title>
        <authorList>
            <person name="Tully B.J."/>
            <person name="Wheat C.G."/>
            <person name="Glazer B.T."/>
            <person name="Huber J.A."/>
        </authorList>
    </citation>
    <scope>NUCLEOTIDE SEQUENCE [LARGE SCALE GENOMIC DNA]</scope>
</reference>
<dbReference type="CDD" id="cd00761">
    <property type="entry name" value="Glyco_tranf_GTA_type"/>
    <property type="match status" value="1"/>
</dbReference>
<organism evidence="2 3">
    <name type="scientific">SAR86 cluster bacterium</name>
    <dbReference type="NCBI Taxonomy" id="2030880"/>
    <lineage>
        <taxon>Bacteria</taxon>
        <taxon>Pseudomonadati</taxon>
        <taxon>Pseudomonadota</taxon>
        <taxon>Gammaproteobacteria</taxon>
        <taxon>SAR86 cluster</taxon>
    </lineage>
</organism>
<dbReference type="EMBL" id="NVVJ01000007">
    <property type="protein sequence ID" value="PCJ27279.1"/>
    <property type="molecule type" value="Genomic_DNA"/>
</dbReference>
<dbReference type="Proteomes" id="UP000218327">
    <property type="component" value="Unassembled WGS sequence"/>
</dbReference>
<dbReference type="PANTHER" id="PTHR22916">
    <property type="entry name" value="GLYCOSYLTRANSFERASE"/>
    <property type="match status" value="1"/>
</dbReference>